<sequence>MAGQTFPFMDGSPEAEASGILMEKLVLPNGTEIIDAELTIGSTVETEKEFYLNEADITNTDEYVMVVYHSDGRFIQLDDNKTINSIKDTLTEYNEIRIVLRSSIETQPGNLELNVQLKKQTS</sequence>
<dbReference type="EMBL" id="HACG01036978">
    <property type="protein sequence ID" value="CEK83843.1"/>
    <property type="molecule type" value="Transcribed_RNA"/>
</dbReference>
<evidence type="ECO:0000313" key="2">
    <source>
        <dbReference type="EMBL" id="CEK83843.1"/>
    </source>
</evidence>
<dbReference type="AlphaFoldDB" id="A0A0B7AS42"/>
<organism evidence="1">
    <name type="scientific">Arion vulgaris</name>
    <dbReference type="NCBI Taxonomy" id="1028688"/>
    <lineage>
        <taxon>Eukaryota</taxon>
        <taxon>Metazoa</taxon>
        <taxon>Spiralia</taxon>
        <taxon>Lophotrochozoa</taxon>
        <taxon>Mollusca</taxon>
        <taxon>Gastropoda</taxon>
        <taxon>Heterobranchia</taxon>
        <taxon>Euthyneura</taxon>
        <taxon>Panpulmonata</taxon>
        <taxon>Eupulmonata</taxon>
        <taxon>Stylommatophora</taxon>
        <taxon>Helicina</taxon>
        <taxon>Arionoidea</taxon>
        <taxon>Arionidae</taxon>
        <taxon>Arion</taxon>
    </lineage>
</organism>
<reference evidence="1" key="1">
    <citation type="submission" date="2014-12" db="EMBL/GenBank/DDBJ databases">
        <title>Insight into the proteome of Arion vulgaris.</title>
        <authorList>
            <person name="Aradska J."/>
            <person name="Bulat T."/>
            <person name="Smidak R."/>
            <person name="Sarate P."/>
            <person name="Gangsoo J."/>
            <person name="Sialana F."/>
            <person name="Bilban M."/>
            <person name="Lubec G."/>
        </authorList>
    </citation>
    <scope>NUCLEOTIDE SEQUENCE</scope>
    <source>
        <tissue evidence="1">Skin</tissue>
    </source>
</reference>
<dbReference type="EMBL" id="HACG01036974">
    <property type="protein sequence ID" value="CEK83839.1"/>
    <property type="molecule type" value="Transcribed_RNA"/>
</dbReference>
<name>A0A0B7AS42_9EUPU</name>
<protein>
    <submittedName>
        <fullName evidence="1">Uncharacterized protein</fullName>
    </submittedName>
</protein>
<evidence type="ECO:0000313" key="1">
    <source>
        <dbReference type="EMBL" id="CEK83839.1"/>
    </source>
</evidence>
<accession>A0A0B7AS42</accession>
<proteinExistence type="predicted"/>
<gene>
    <name evidence="1" type="primary">ORF139256</name>
    <name evidence="2" type="synonym">ORF139268</name>
</gene>